<evidence type="ECO:0000256" key="5">
    <source>
        <dbReference type="ARBA" id="ARBA00022737"/>
    </source>
</evidence>
<dbReference type="PANTHER" id="PTHR48007">
    <property type="entry name" value="LEUCINE-RICH REPEAT RECEPTOR-LIKE PROTEIN KINASE PXC1"/>
    <property type="match status" value="1"/>
</dbReference>
<dbReference type="SMART" id="SM00369">
    <property type="entry name" value="LRR_TYP"/>
    <property type="match status" value="5"/>
</dbReference>
<feature type="region of interest" description="Disordered" evidence="12">
    <location>
        <begin position="979"/>
        <end position="1003"/>
    </location>
</feature>
<evidence type="ECO:0000256" key="1">
    <source>
        <dbReference type="ARBA" id="ARBA00004370"/>
    </source>
</evidence>
<dbReference type="InterPro" id="IPR000719">
    <property type="entry name" value="Prot_kinase_dom"/>
</dbReference>
<evidence type="ECO:0000256" key="13">
    <source>
        <dbReference type="SAM" id="Phobius"/>
    </source>
</evidence>
<keyword evidence="3 13" id="KW-0812">Transmembrane</keyword>
<dbReference type="SUPFAM" id="SSF52058">
    <property type="entry name" value="L domain-like"/>
    <property type="match status" value="2"/>
</dbReference>
<feature type="transmembrane region" description="Helical" evidence="13">
    <location>
        <begin position="281"/>
        <end position="305"/>
    </location>
</feature>
<dbReference type="InterPro" id="IPR013210">
    <property type="entry name" value="LRR_N_plant-typ"/>
</dbReference>
<keyword evidence="9 13" id="KW-0472">Membrane</keyword>
<dbReference type="GO" id="GO:0005524">
    <property type="term" value="F:ATP binding"/>
    <property type="evidence" value="ECO:0007669"/>
    <property type="project" value="UniProtKB-UniRule"/>
</dbReference>
<keyword evidence="7 11" id="KW-0067">ATP-binding</keyword>
<evidence type="ECO:0000256" key="12">
    <source>
        <dbReference type="SAM" id="MobiDB-lite"/>
    </source>
</evidence>
<organism evidence="16 17">
    <name type="scientific">Ilex paraguariensis</name>
    <name type="common">yerba mate</name>
    <dbReference type="NCBI Taxonomy" id="185542"/>
    <lineage>
        <taxon>Eukaryota</taxon>
        <taxon>Viridiplantae</taxon>
        <taxon>Streptophyta</taxon>
        <taxon>Embryophyta</taxon>
        <taxon>Tracheophyta</taxon>
        <taxon>Spermatophyta</taxon>
        <taxon>Magnoliopsida</taxon>
        <taxon>eudicotyledons</taxon>
        <taxon>Gunneridae</taxon>
        <taxon>Pentapetalae</taxon>
        <taxon>asterids</taxon>
        <taxon>campanulids</taxon>
        <taxon>Aquifoliales</taxon>
        <taxon>Aquifoliaceae</taxon>
        <taxon>Ilex</taxon>
    </lineage>
</organism>
<evidence type="ECO:0000256" key="8">
    <source>
        <dbReference type="ARBA" id="ARBA00022989"/>
    </source>
</evidence>
<comment type="subcellular location">
    <subcellularLocation>
        <location evidence="1">Membrane</location>
    </subcellularLocation>
</comment>
<sequence>MEELHFVLTFSLLLLHSSLLSASPNPEMHPLLDFKTSSDTSNKLTTWNSSTDPCSWYGVSCLQNRVSRLVLEGLDLHGSFGPLTSLTHLRVLSLKHNRLSGPIPNLSNLTALKLIFLSYNEFSGEFPSSVQSLFRLYRLDLSYNNISGEVPPAVNRLTHLLTLRLEENSFAGPISELNLPNLQDFNVSGNRLTGVIPTSLSGFPESSFANNLVLCGPPLSNCSKFSSDPTRPGSSGAIASPVNPGPNPTIVTSSPSSIPANTPPTKSENYHHSGNGHISSLAIVAIIIGDVLVLAIISLLLYCCFCRNRANKLSHKNGSQILEGEKIVYSSSPYQAAQTGFERGKMVFFEGAKRFELEDLLRASAEMLGKGGFGTAYKAILDDGNVVAVKRLKEANVGGRREFEQHMEVLGRLRHPNLVSLKAYYFARDEKLLVYDYMPNGNLFWLLHELHLSYVSLEGKFPSSVQSLFRLYRLDLSYNNISGEVPPAVNRLTHLLTLRLEENSFAGPISELNLPNLQDFNVSGNRLTGVIPTSLSGFPESSFANNLVLCGPPLSNCSKFSSDPTRPGSSGAIASPVNPGPNPTIVTSSPSSIPANTPPTKSENYHHSGNGHISSLAIVAIIIGDVLVLAIISLLLYCCFCRNRANKLSHKNGSQILEGEKIVYSSSPYQAAQTGFERGKMVFFEGAKRFELEDLLRASAEMLGKGGFGTAYKAILDDGNVVAVKRLKEANVGGRREFEQHMEVLGRLRHPNLVSLKAYYFARDEKLLVYDYMPNGNLFWLLHGNRGPGRTPLDWTTRLKIAAGSARGLAFLHNSCKSLRLIHGNIKSTNLLIDKAGNARVSDFGLSVFSAPSSVPRANGYRAPEAVLDSRKNTQKSDVYSFGVLLLELLTGKCPSVVDNGGLGTGYGGVVDLPRWVQSVVREEWTAEVFDLELMRYKDIEEEMVGLLQIGMACTAASPDQRPKMSYVVKMIEEIRGVEVSPSHDSVSDSPSVSEDTCGAASQ</sequence>
<feature type="domain" description="Protein kinase" evidence="15">
    <location>
        <begin position="362"/>
        <end position="663"/>
    </location>
</feature>
<dbReference type="Gene3D" id="3.30.200.20">
    <property type="entry name" value="Phosphorylase Kinase, domain 1"/>
    <property type="match status" value="2"/>
</dbReference>
<dbReference type="InterPro" id="IPR011009">
    <property type="entry name" value="Kinase-like_dom_sf"/>
</dbReference>
<dbReference type="PROSITE" id="PS51450">
    <property type="entry name" value="LRR"/>
    <property type="match status" value="1"/>
</dbReference>
<dbReference type="PANTHER" id="PTHR48007:SF9">
    <property type="entry name" value="PROTEIN KINASE DOMAIN-CONTAINING PROTEIN"/>
    <property type="match status" value="1"/>
</dbReference>
<evidence type="ECO:0000256" key="2">
    <source>
        <dbReference type="ARBA" id="ARBA00022614"/>
    </source>
</evidence>
<feature type="transmembrane region" description="Helical" evidence="13">
    <location>
        <begin position="616"/>
        <end position="637"/>
    </location>
</feature>
<evidence type="ECO:0000256" key="3">
    <source>
        <dbReference type="ARBA" id="ARBA00022692"/>
    </source>
</evidence>
<keyword evidence="2" id="KW-0433">Leucine-rich repeat</keyword>
<dbReference type="CDD" id="cd14066">
    <property type="entry name" value="STKc_IRAK"/>
    <property type="match status" value="1"/>
</dbReference>
<dbReference type="FunFam" id="1.10.510.10:FF:000095">
    <property type="entry name" value="protein STRUBBELIG-RECEPTOR FAMILY 8"/>
    <property type="match status" value="1"/>
</dbReference>
<evidence type="ECO:0000313" key="16">
    <source>
        <dbReference type="EMBL" id="CAK9159522.1"/>
    </source>
</evidence>
<dbReference type="SUPFAM" id="SSF56112">
    <property type="entry name" value="Protein kinase-like (PK-like)"/>
    <property type="match status" value="2"/>
</dbReference>
<dbReference type="GO" id="GO:0006952">
    <property type="term" value="P:defense response"/>
    <property type="evidence" value="ECO:0007669"/>
    <property type="project" value="UniProtKB-ARBA"/>
</dbReference>
<evidence type="ECO:0000256" key="9">
    <source>
        <dbReference type="ARBA" id="ARBA00023136"/>
    </source>
</evidence>
<feature type="region of interest" description="Disordered" evidence="12">
    <location>
        <begin position="225"/>
        <end position="271"/>
    </location>
</feature>
<dbReference type="PROSITE" id="PS50011">
    <property type="entry name" value="PROTEIN_KINASE_DOM"/>
    <property type="match status" value="2"/>
</dbReference>
<dbReference type="Pfam" id="PF00560">
    <property type="entry name" value="LRR_1"/>
    <property type="match status" value="5"/>
</dbReference>
<feature type="compositionally biased region" description="Low complexity" evidence="12">
    <location>
        <begin position="979"/>
        <end position="996"/>
    </location>
</feature>
<keyword evidence="17" id="KW-1185">Reference proteome</keyword>
<dbReference type="Pfam" id="PF07714">
    <property type="entry name" value="PK_Tyr_Ser-Thr"/>
    <property type="match status" value="2"/>
</dbReference>
<evidence type="ECO:0000256" key="11">
    <source>
        <dbReference type="PROSITE-ProRule" id="PRU10141"/>
    </source>
</evidence>
<dbReference type="GO" id="GO:0051707">
    <property type="term" value="P:response to other organism"/>
    <property type="evidence" value="ECO:0007669"/>
    <property type="project" value="UniProtKB-ARBA"/>
</dbReference>
<dbReference type="Gene3D" id="1.10.510.10">
    <property type="entry name" value="Transferase(Phosphotransferase) domain 1"/>
    <property type="match status" value="1"/>
</dbReference>
<dbReference type="AlphaFoldDB" id="A0ABC8SXS9"/>
<evidence type="ECO:0000313" key="17">
    <source>
        <dbReference type="Proteomes" id="UP001642360"/>
    </source>
</evidence>
<feature type="region of interest" description="Disordered" evidence="12">
    <location>
        <begin position="560"/>
        <end position="606"/>
    </location>
</feature>
<dbReference type="InterPro" id="IPR032675">
    <property type="entry name" value="LRR_dom_sf"/>
</dbReference>
<feature type="domain" description="Protein kinase" evidence="15">
    <location>
        <begin position="697"/>
        <end position="987"/>
    </location>
</feature>
<dbReference type="InterPro" id="IPR017441">
    <property type="entry name" value="Protein_kinase_ATP_BS"/>
</dbReference>
<keyword evidence="4 14" id="KW-0732">Signal</keyword>
<keyword evidence="10" id="KW-0325">Glycoprotein</keyword>
<comment type="caution">
    <text evidence="16">The sequence shown here is derived from an EMBL/GenBank/DDBJ whole genome shotgun (WGS) entry which is preliminary data.</text>
</comment>
<dbReference type="GO" id="GO:0016020">
    <property type="term" value="C:membrane"/>
    <property type="evidence" value="ECO:0007669"/>
    <property type="project" value="UniProtKB-SubCell"/>
</dbReference>
<feature type="binding site" evidence="11">
    <location>
        <position position="725"/>
    </location>
    <ligand>
        <name>ATP</name>
        <dbReference type="ChEBI" id="CHEBI:30616"/>
    </ligand>
</feature>
<dbReference type="PROSITE" id="PS00107">
    <property type="entry name" value="PROTEIN_KINASE_ATP"/>
    <property type="match status" value="1"/>
</dbReference>
<dbReference type="EMBL" id="CAUOFW020003369">
    <property type="protein sequence ID" value="CAK9159522.1"/>
    <property type="molecule type" value="Genomic_DNA"/>
</dbReference>
<name>A0ABC8SXS9_9AQUA</name>
<evidence type="ECO:0000256" key="14">
    <source>
        <dbReference type="SAM" id="SignalP"/>
    </source>
</evidence>
<feature type="compositionally biased region" description="Low complexity" evidence="12">
    <location>
        <begin position="248"/>
        <end position="259"/>
    </location>
</feature>
<dbReference type="Gene3D" id="3.80.10.10">
    <property type="entry name" value="Ribonuclease Inhibitor"/>
    <property type="match status" value="3"/>
</dbReference>
<evidence type="ECO:0000256" key="4">
    <source>
        <dbReference type="ARBA" id="ARBA00022729"/>
    </source>
</evidence>
<dbReference type="FunFam" id="3.80.10.10:FF:000400">
    <property type="entry name" value="Nuclear pore complex protein NUP107"/>
    <property type="match status" value="1"/>
</dbReference>
<proteinExistence type="predicted"/>
<dbReference type="InterPro" id="IPR001245">
    <property type="entry name" value="Ser-Thr/Tyr_kinase_cat_dom"/>
</dbReference>
<gene>
    <name evidence="16" type="ORF">ILEXP_LOCUS28216</name>
</gene>
<evidence type="ECO:0000259" key="15">
    <source>
        <dbReference type="PROSITE" id="PS50011"/>
    </source>
</evidence>
<evidence type="ECO:0000256" key="7">
    <source>
        <dbReference type="ARBA" id="ARBA00022840"/>
    </source>
</evidence>
<evidence type="ECO:0000256" key="10">
    <source>
        <dbReference type="ARBA" id="ARBA00023180"/>
    </source>
</evidence>
<keyword evidence="5" id="KW-0677">Repeat</keyword>
<dbReference type="Pfam" id="PF08263">
    <property type="entry name" value="LRRNT_2"/>
    <property type="match status" value="1"/>
</dbReference>
<evidence type="ECO:0000256" key="6">
    <source>
        <dbReference type="ARBA" id="ARBA00022741"/>
    </source>
</evidence>
<keyword evidence="8 13" id="KW-1133">Transmembrane helix</keyword>
<dbReference type="InterPro" id="IPR001611">
    <property type="entry name" value="Leu-rich_rpt"/>
</dbReference>
<feature type="chain" id="PRO_5044766618" description="Protein kinase domain-containing protein" evidence="14">
    <location>
        <begin position="23"/>
        <end position="1003"/>
    </location>
</feature>
<dbReference type="Proteomes" id="UP001642360">
    <property type="component" value="Unassembled WGS sequence"/>
</dbReference>
<accession>A0ABC8SXS9</accession>
<reference evidence="16 17" key="1">
    <citation type="submission" date="2024-02" db="EMBL/GenBank/DDBJ databases">
        <authorList>
            <person name="Vignale AGUSTIN F."/>
            <person name="Sosa J E."/>
            <person name="Modenutti C."/>
        </authorList>
    </citation>
    <scope>NUCLEOTIDE SEQUENCE [LARGE SCALE GENOMIC DNA]</scope>
</reference>
<feature type="compositionally biased region" description="Low complexity" evidence="12">
    <location>
        <begin position="583"/>
        <end position="594"/>
    </location>
</feature>
<keyword evidence="6 11" id="KW-0547">Nucleotide-binding</keyword>
<feature type="signal peptide" evidence="14">
    <location>
        <begin position="1"/>
        <end position="22"/>
    </location>
</feature>
<dbReference type="InterPro" id="IPR046959">
    <property type="entry name" value="PRK1-6/SRF4-like"/>
</dbReference>
<dbReference type="InterPro" id="IPR003591">
    <property type="entry name" value="Leu-rich_rpt_typical-subtyp"/>
</dbReference>
<dbReference type="FunFam" id="3.30.200.20:FF:000307">
    <property type="entry name" value="pollen receptor-like kinase 1"/>
    <property type="match status" value="2"/>
</dbReference>
<protein>
    <recommendedName>
        <fullName evidence="15">Protein kinase domain-containing protein</fullName>
    </recommendedName>
</protein>